<dbReference type="PROSITE" id="PS00678">
    <property type="entry name" value="WD_REPEATS_1"/>
    <property type="match status" value="1"/>
</dbReference>
<feature type="compositionally biased region" description="Gly residues" evidence="4">
    <location>
        <begin position="72"/>
        <end position="86"/>
    </location>
</feature>
<dbReference type="Pfam" id="PF00400">
    <property type="entry name" value="WD40"/>
    <property type="match status" value="2"/>
</dbReference>
<accession>A0A7S3Q415</accession>
<evidence type="ECO:0000256" key="2">
    <source>
        <dbReference type="ARBA" id="ARBA00022737"/>
    </source>
</evidence>
<dbReference type="PANTHER" id="PTHR46108">
    <property type="entry name" value="BLUE CHEESE"/>
    <property type="match status" value="1"/>
</dbReference>
<dbReference type="PANTHER" id="PTHR46108:SF4">
    <property type="entry name" value="BLUE CHEESE"/>
    <property type="match status" value="1"/>
</dbReference>
<evidence type="ECO:0000259" key="6">
    <source>
        <dbReference type="PROSITE" id="PS51783"/>
    </source>
</evidence>
<feature type="region of interest" description="Disordered" evidence="4">
    <location>
        <begin position="138"/>
        <end position="167"/>
    </location>
</feature>
<dbReference type="InterPro" id="IPR023362">
    <property type="entry name" value="PH-BEACH_dom"/>
</dbReference>
<dbReference type="Pfam" id="PF14844">
    <property type="entry name" value="PH_BEACH"/>
    <property type="match status" value="1"/>
</dbReference>
<dbReference type="PROSITE" id="PS51783">
    <property type="entry name" value="PH_BEACH"/>
    <property type="match status" value="1"/>
</dbReference>
<feature type="compositionally biased region" description="Low complexity" evidence="4">
    <location>
        <begin position="150"/>
        <end position="163"/>
    </location>
</feature>
<evidence type="ECO:0000256" key="4">
    <source>
        <dbReference type="SAM" id="MobiDB-lite"/>
    </source>
</evidence>
<gene>
    <name evidence="7" type="ORF">CDEB00056_LOCUS9725</name>
</gene>
<dbReference type="InterPro" id="IPR019775">
    <property type="entry name" value="WD40_repeat_CS"/>
</dbReference>
<evidence type="ECO:0000256" key="3">
    <source>
        <dbReference type="PROSITE-ProRule" id="PRU00221"/>
    </source>
</evidence>
<dbReference type="InterPro" id="IPR000409">
    <property type="entry name" value="BEACH_dom"/>
</dbReference>
<organism evidence="7">
    <name type="scientific">Chaetoceros debilis</name>
    <dbReference type="NCBI Taxonomy" id="122233"/>
    <lineage>
        <taxon>Eukaryota</taxon>
        <taxon>Sar</taxon>
        <taxon>Stramenopiles</taxon>
        <taxon>Ochrophyta</taxon>
        <taxon>Bacillariophyta</taxon>
        <taxon>Coscinodiscophyceae</taxon>
        <taxon>Chaetocerotophycidae</taxon>
        <taxon>Chaetocerotales</taxon>
        <taxon>Chaetocerotaceae</taxon>
        <taxon>Chaetoceros</taxon>
    </lineage>
</organism>
<name>A0A7S3Q415_9STRA</name>
<dbReference type="PROSITE" id="PS50197">
    <property type="entry name" value="BEACH"/>
    <property type="match status" value="1"/>
</dbReference>
<dbReference type="InterPro" id="IPR011993">
    <property type="entry name" value="PH-like_dom_sf"/>
</dbReference>
<feature type="compositionally biased region" description="Polar residues" evidence="4">
    <location>
        <begin position="26"/>
        <end position="42"/>
    </location>
</feature>
<dbReference type="Gene3D" id="1.10.1540.10">
    <property type="entry name" value="BEACH domain"/>
    <property type="match status" value="1"/>
</dbReference>
<feature type="compositionally biased region" description="Basic residues" evidence="4">
    <location>
        <begin position="1"/>
        <end position="12"/>
    </location>
</feature>
<dbReference type="FunFam" id="1.10.1540.10:FF:000001">
    <property type="entry name" value="neurobeachin isoform X1"/>
    <property type="match status" value="1"/>
</dbReference>
<dbReference type="InterPro" id="IPR015943">
    <property type="entry name" value="WD40/YVTN_repeat-like_dom_sf"/>
</dbReference>
<sequence>MFRALKKVANRRQSRESSNNNSINNGATSINLRSQSSISNDSGYDDDASVGSPQTKSGNGKKRNSDSSNRGGAAGDNTGGGGGVAGGLVRRLSITKPNTSSKRQVSDAYMERQISTAAIRLVEDIQKVVVDAKLGGQANKRRSSIGAGANRSTRGNSGNSNGRGQDHLEEDWRDKLLRILGGTDQAVANRRNSNSTSKSSKEYASDIDILLENSNCDKFILRCMENELPPNLIHCMRLLRVVELKAAHSQSAAAAAAKAESNTTSTGEEENQNQNQAQPQKVRSVSKAATEKVQKLLSLLCGDASVGEQLRPHLFGLLALSGARYPINGVHVARAASKVIVSFSKGCLSTSLVWFLHDRNMIVHMTDDVKELCGMTAAAASSNTASLTFCGKEAECHGLWIYALTAIVYMVKQSCLCKCSELLKDFEAAGGYHVLRYAMANSGRSHLKKLLKLTVAIMYCKVESPDDNDDDDDTSLATADYTDTLGQSDSLNAPVINEEHLVTNPSAFDVIEDLMDQSIPLLVMHRQDNESGMSINSTDDIRAFAKLSLDFAVQIFEEGFQGRGEVLDKNIDSEIMLCVMQMFSDNPGNFSVIEGQYDVLTKFLLAFPTFNAPEVKDLTLKTLAYACTGLHEADCWKPLTVASEMFFSLSKSLLRMSIDVERAEKNKYAIEMFREDAALLCNTLEKLLQVLEESLGKIMIEAGILGEVLHEILSLVVMAPIEQHNESRGSSLDISSGVDTVYCSVCQILDLILKSSIAVTPLSTARLDSPNKQIYDSSIPSGGSRSVELDAFLKVGITDLSLTAANSALLVFESKMYSADDDTLQVDIDSIINILKGVIRNIRNLSAQSPTDDSTRKRDFTEYVLLSCSILEMVTRVLGNLEAAQDTFRLQGGFELLLRLLLCLQSGEDNCSVDRNDSTCHESTGVAKMSLVKAIYGVLDAGTMPVRKDDVASSRVDDLLGEELDGMSKSAAMNRVYITSKGIYESLVKALQGIGLFDKPENALAVLNLSLGLLHPGVRISLDSEKNKDEADQNIEMLRNPDATKLVLGIAVSLPKEGLFVTISEHALNVLIQLCSSDNAGTTLDQIANCGLCRTLISFSNVFDDFDHPLYFRFVALLRRVASFKMTYMDFVALLRFIGHPLLASSNSSGTECSDLRLPLISSSVRFSNEKTSRSKKFEESESNGCLRLKTLSVIAKRGDRVARCLLGGDSLNNIASSVEKGVGLDEKLYLLAERGFTRFLEIDKIQAVNKVPIANDTSNPANTNLWSPAHTTGFSYSLWLRLPICDEVTGNVCIFDVSSNMTGGSEVKSSSGRPEFISIWYDLLSQGFNVISSASTKPICFPASPISPDVWHHVLLTYQPPKRAVLSRKAVIGICVDGRPLEVDIKIDAVPLPPTSCMYVGVPNPMLSSSGIIRGALPVWELGSMLLLSRILGPRDAVSMYCAGPEFHGQFWGDRPQRLSLSATATSVFSMLAKNGDKISVATGLRKRGIQEIEGASYVMRDKILNEDRGVEGDPAKLSAVKLSCRLSPEFIIGAFHPSSSTKSMRDNSAARKKKHFSRRLVNVARINSTNDLVSSDAIVYGKGSVISPASFAENVQWVGGPNILLPIIHASKSHQTLALTLRVLRESAHEHVPNLEMLHIGGGYRMLAMLLLQKSLIDEVIIEHCFALAVKGFEPTTADERGEEWDPNKTDPKNWGMYSWLSSDNWVLVDLDAMKFLLKNHQVWNVQSSGPLLTLRVASLLNGLVSTTSYHCSFNARRLHLLGMVKWTIHLMLEVTELYANGILGEKISKSSGHEQKPSSEALYLVLAAFKNGWVTKPLSVGSTVVGGDPGVALLLAGKTFLRRVLAHMLTPDDLGDIAGAVIYTSHLNIKSDDLATQCGHEMIPSTHDEENDEFELSMGAVTRIYLLRLLEELAVDGINEITAASTDGTFGGGGNSSSNIHDLSPSKGSVGRNAQLFLSAFSMVLTPAWFALVLEGCRDESSASAAFRLLIVLLQNSPSFATSFEKAGGFAPLVSSIPKHSTSASIILAMLSQLLHAPLLHLPCFGALDPEQLCAIFDTESDDTNLISRENNKGGISTSANPTGGIFAIIAECLGRNIQLGAMDNELGLKARKTNNAVLHLLTHCHSFSFSFQQFCRSPDFLEPIAQSLCLVHNDKLLKIKSNPNIQESLLTVSGGNSRDETVFFPWPSEKDGEKSLSESTVGSDFAMERRGCLIPQDTEELSATARFVGEGNNEKEGGLGLVRLLRHTINRAVFSGPKAAELVSALFQSFPIHASSEQVEAFHMVLLEQCHIVVEDALHRGELIALANCIGISSVLLDRLLMGFFTSEPILEAFYTIMSTLQAVSYSESYAYRTLCKEDPECMIRSNAAHVARMTCLVALQRSKPAGPWDLGDEMLQQKVIMGINNSLEYLFFSTTGNINILTRRKNQNNAPAPGSRLYNFWQSTSLKRCDSSSDRCKFPDISEVNEPDRAFVVSLMAEVRSLLDCKNEGLRQETAILIKCLMKQRQGIMSDLLTRNVPLPGGVIKNIDLINGGGFGALLLYNISHGATDDSLEQLRLQTFFDWIEVNSQDIDEVFNLISRDALSHFPSLFSITVPSPEDAIEQEQKEMFVKKFASDGGIALSLAGAPDRHHLAEISNARTENSQAVWKRQGLDDLSSGAMLWKSLLRQLKGSCSLWEGGNQTIAHSLSPEARNKDGSVRSPNGAKSDAMRWKLDVTEGYERQRKKLLPNYEFYSLYNVKEGFDSTTSEILSSQKATDVPNASIDAEGATNATGISFKPSSAVEATADLLKQMELSNIEVKDEDEDAFDDDEYDVSITEAELETVGLQADASIDSADMNNMEDIKTSQKKPQDFLPDDQSLSEASDDEILSEDENDLSEHQHHYDLITGLLHSGDIPEKSYNVERCTGLEVCKALLLRCGDAIYIIDGFEQTDEDGLKGNINRVERATSTFHVNIRSQTGIDIDPVARSEQNDIEKKKTQVKNSTSDASKYQHRCKRLAHGDLYAVYRRRYQLQPIALEFYDDHNNGTFIAFSNQDEREEILSILLHSDLPNSIFNSGPSVTSPNYDKFMKSLRSKIANQWVQGKMTNFDFIMHLNSFAGRSYNDLTQYPVFPWVIADYESDEIDLKNPNVYRDLSKPMGALGLARAEQFKERYEALDSNYASGDEPPAFHYGTHYSCAAYVLNYLLRLEPFSRLALSLQGGKFDLADRIFHNIGASWKSASRDNLQDVRELIPEFFYLPEFLENGNSFDLGVKQDGCTVHHVTLPPWAKGDPRRFVRINRQALESEHVSRNLHKWVDLIFGYKQRGREAISALNTFVHVTYAGTVDINAIEDPIQRESIIAQIQNFGQTPTRLERRPFPARNILPQAKDGSIVDYNSLALLEHLTPPFCVVGAPHAVRLRLTMNDFCKVGMIGQSDASVGDMCLSKGQLIGVGKTCGLIPSTKKYYRFGGSNNGISFHVGIPTVKNWEVNRVHTIHDDMHRAPITSVKPSRDGQWLVTGCLDSTVRVWKYENDHVDLQASLCGHEGAKITCIDICTTFGTIITGADDGTVLMWDLRTLSFLRELDHIPQTDRRAMPKSVKSVSLNDKTGDVLILVDSKVTIFDINGNLVATMNPRDILAGNNRASCAISTDCPEWTDHGIVAITGHVDGNVILWGIDRDEIELIPRFQTRSEVQTQIHMSPITCLRIEGKRQNALLCGDKSGKTSLWKTIHLDAMSQDDHAKVVMY</sequence>
<dbReference type="InterPro" id="IPR001680">
    <property type="entry name" value="WD40_rpt"/>
</dbReference>
<keyword evidence="1 3" id="KW-0853">WD repeat</keyword>
<evidence type="ECO:0000259" key="5">
    <source>
        <dbReference type="PROSITE" id="PS50197"/>
    </source>
</evidence>
<feature type="repeat" description="WD" evidence="3">
    <location>
        <begin position="3482"/>
        <end position="3523"/>
    </location>
</feature>
<protein>
    <submittedName>
        <fullName evidence="7">Uncharacterized protein</fullName>
    </submittedName>
</protein>
<dbReference type="Pfam" id="PF02138">
    <property type="entry name" value="Beach"/>
    <property type="match status" value="1"/>
</dbReference>
<feature type="repeat" description="WD" evidence="3">
    <location>
        <begin position="3546"/>
        <end position="3568"/>
    </location>
</feature>
<dbReference type="PROSITE" id="PS50082">
    <property type="entry name" value="WD_REPEATS_2"/>
    <property type="match status" value="2"/>
</dbReference>
<feature type="domain" description="BEACH-type PH" evidence="6">
    <location>
        <begin position="2896"/>
        <end position="3050"/>
    </location>
</feature>
<dbReference type="SMART" id="SM01026">
    <property type="entry name" value="Beach"/>
    <property type="match status" value="1"/>
</dbReference>
<feature type="compositionally biased region" description="Low complexity" evidence="4">
    <location>
        <begin position="255"/>
        <end position="278"/>
    </location>
</feature>
<dbReference type="InterPro" id="IPR036372">
    <property type="entry name" value="BEACH_dom_sf"/>
</dbReference>
<dbReference type="CDD" id="cd06071">
    <property type="entry name" value="Beach"/>
    <property type="match status" value="1"/>
</dbReference>
<keyword evidence="2" id="KW-0677">Repeat</keyword>
<feature type="region of interest" description="Disordered" evidence="4">
    <location>
        <begin position="255"/>
        <end position="285"/>
    </location>
</feature>
<proteinExistence type="predicted"/>
<evidence type="ECO:0000256" key="1">
    <source>
        <dbReference type="ARBA" id="ARBA00022574"/>
    </source>
</evidence>
<dbReference type="Gene3D" id="2.30.29.30">
    <property type="entry name" value="Pleckstrin-homology domain (PH domain)/Phosphotyrosine-binding domain (PTB)"/>
    <property type="match status" value="1"/>
</dbReference>
<reference evidence="7" key="1">
    <citation type="submission" date="2021-01" db="EMBL/GenBank/DDBJ databases">
        <authorList>
            <person name="Corre E."/>
            <person name="Pelletier E."/>
            <person name="Niang G."/>
            <person name="Scheremetjew M."/>
            <person name="Finn R."/>
            <person name="Kale V."/>
            <person name="Holt S."/>
            <person name="Cochrane G."/>
            <person name="Meng A."/>
            <person name="Brown T."/>
            <person name="Cohen L."/>
        </authorList>
    </citation>
    <scope>NUCLEOTIDE SEQUENCE</scope>
    <source>
        <strain evidence="7">MM31A-1</strain>
    </source>
</reference>
<dbReference type="InterPro" id="IPR051944">
    <property type="entry name" value="BEACH_domain_protein"/>
</dbReference>
<feature type="region of interest" description="Disordered" evidence="4">
    <location>
        <begin position="2849"/>
        <end position="2876"/>
    </location>
</feature>
<feature type="domain" description="BEACH" evidence="5">
    <location>
        <begin position="3070"/>
        <end position="3366"/>
    </location>
</feature>
<dbReference type="EMBL" id="HBIO01012518">
    <property type="protein sequence ID" value="CAE0464884.1"/>
    <property type="molecule type" value="Transcribed_RNA"/>
</dbReference>
<dbReference type="SUPFAM" id="SSF81837">
    <property type="entry name" value="BEACH domain"/>
    <property type="match status" value="1"/>
</dbReference>
<evidence type="ECO:0000313" key="7">
    <source>
        <dbReference type="EMBL" id="CAE0464884.1"/>
    </source>
</evidence>
<dbReference type="InterPro" id="IPR036322">
    <property type="entry name" value="WD40_repeat_dom_sf"/>
</dbReference>
<dbReference type="Gene3D" id="2.130.10.10">
    <property type="entry name" value="YVTN repeat-like/Quinoprotein amine dehydrogenase"/>
    <property type="match status" value="1"/>
</dbReference>
<feature type="compositionally biased region" description="Low complexity" evidence="4">
    <location>
        <begin position="16"/>
        <end position="25"/>
    </location>
</feature>
<feature type="region of interest" description="Disordered" evidence="4">
    <location>
        <begin position="1"/>
        <end position="108"/>
    </location>
</feature>
<dbReference type="SMART" id="SM00320">
    <property type="entry name" value="WD40"/>
    <property type="match status" value="3"/>
</dbReference>
<dbReference type="SUPFAM" id="SSF50729">
    <property type="entry name" value="PH domain-like"/>
    <property type="match status" value="1"/>
</dbReference>
<dbReference type="PROSITE" id="PS50294">
    <property type="entry name" value="WD_REPEATS_REGION"/>
    <property type="match status" value="1"/>
</dbReference>
<dbReference type="SUPFAM" id="SSF50978">
    <property type="entry name" value="WD40 repeat-like"/>
    <property type="match status" value="1"/>
</dbReference>